<organism evidence="2 3">
    <name type="scientific">Papillibacter cinnamivorans DSM 12816</name>
    <dbReference type="NCBI Taxonomy" id="1122930"/>
    <lineage>
        <taxon>Bacteria</taxon>
        <taxon>Bacillati</taxon>
        <taxon>Bacillota</taxon>
        <taxon>Clostridia</taxon>
        <taxon>Eubacteriales</taxon>
        <taxon>Oscillospiraceae</taxon>
        <taxon>Papillibacter</taxon>
    </lineage>
</organism>
<dbReference type="EMBL" id="FWXW01000012">
    <property type="protein sequence ID" value="SMC87591.1"/>
    <property type="molecule type" value="Genomic_DNA"/>
</dbReference>
<proteinExistence type="predicted"/>
<dbReference type="Pfam" id="PF00753">
    <property type="entry name" value="Lactamase_B"/>
    <property type="match status" value="1"/>
</dbReference>
<sequence>MSIDLCGASGRRSYNRQKVKKPMDLHQIKGNTYWIDATETIPCFLPGKGEIILLDSGWGSLDRKGLSELLRRLDRRVVGIMNTHAHIDHNGNNVYFKEKDGAVIAMPLTEAALTSSPLMLKAYYYMLSPRQVPPELGDMVGPTDILIKEGDTVQELCGVPFEVLQLPGHSPGHIGIATPDNVLYLGDALIGEKEVQNARLPVFFSHEADLESKKKLYSVSYEKYALAHSGVYDDIRELLDLNLTMMEDRTREIRDLVTGPMSAEEIIAAVGAALKMNIWRPMRAQLLERDVRSFLNYLLDRGDLTLSIDRGILKYSKAGGEPGKQGNTQ</sequence>
<protein>
    <submittedName>
        <fullName evidence="2">Glyoxylase, beta-lactamase superfamily II</fullName>
    </submittedName>
</protein>
<dbReference type="InterPro" id="IPR001279">
    <property type="entry name" value="Metallo-B-lactamas"/>
</dbReference>
<keyword evidence="3" id="KW-1185">Reference proteome</keyword>
<dbReference type="STRING" id="1122930.SAMN02745168_0170"/>
<dbReference type="PANTHER" id="PTHR42951">
    <property type="entry name" value="METALLO-BETA-LACTAMASE DOMAIN-CONTAINING"/>
    <property type="match status" value="1"/>
</dbReference>
<dbReference type="InterPro" id="IPR050855">
    <property type="entry name" value="NDM-1-like"/>
</dbReference>
<feature type="domain" description="Metallo-beta-lactamase" evidence="1">
    <location>
        <begin position="40"/>
        <end position="228"/>
    </location>
</feature>
<accession>A0A1W2CQW0</accession>
<evidence type="ECO:0000259" key="1">
    <source>
        <dbReference type="SMART" id="SM00849"/>
    </source>
</evidence>
<dbReference type="InterPro" id="IPR036866">
    <property type="entry name" value="RibonucZ/Hydroxyglut_hydro"/>
</dbReference>
<evidence type="ECO:0000313" key="2">
    <source>
        <dbReference type="EMBL" id="SMC87591.1"/>
    </source>
</evidence>
<gene>
    <name evidence="2" type="ORF">SAMN02745168_0170</name>
</gene>
<dbReference type="SUPFAM" id="SSF56281">
    <property type="entry name" value="Metallo-hydrolase/oxidoreductase"/>
    <property type="match status" value="1"/>
</dbReference>
<reference evidence="2 3" key="1">
    <citation type="submission" date="2017-04" db="EMBL/GenBank/DDBJ databases">
        <authorList>
            <person name="Afonso C.L."/>
            <person name="Miller P.J."/>
            <person name="Scott M.A."/>
            <person name="Spackman E."/>
            <person name="Goraichik I."/>
            <person name="Dimitrov K.M."/>
            <person name="Suarez D.L."/>
            <person name="Swayne D.E."/>
        </authorList>
    </citation>
    <scope>NUCLEOTIDE SEQUENCE [LARGE SCALE GENOMIC DNA]</scope>
    <source>
        <strain evidence="2 3">DSM 12816</strain>
    </source>
</reference>
<dbReference type="PANTHER" id="PTHR42951:SF14">
    <property type="entry name" value="METALLO-BETA-LACTAMASE SUPERFAMILY PROTEIN"/>
    <property type="match status" value="1"/>
</dbReference>
<name>A0A1W2CQW0_9FIRM</name>
<dbReference type="Proteomes" id="UP000192790">
    <property type="component" value="Unassembled WGS sequence"/>
</dbReference>
<dbReference type="AlphaFoldDB" id="A0A1W2CQW0"/>
<dbReference type="SMART" id="SM00849">
    <property type="entry name" value="Lactamase_B"/>
    <property type="match status" value="1"/>
</dbReference>
<evidence type="ECO:0000313" key="3">
    <source>
        <dbReference type="Proteomes" id="UP000192790"/>
    </source>
</evidence>
<dbReference type="Gene3D" id="3.60.15.10">
    <property type="entry name" value="Ribonuclease Z/Hydroxyacylglutathione hydrolase-like"/>
    <property type="match status" value="1"/>
</dbReference>